<organism evidence="8 9">
    <name type="scientific">Nonomuraea mangrovi</name>
    <dbReference type="NCBI Taxonomy" id="2316207"/>
    <lineage>
        <taxon>Bacteria</taxon>
        <taxon>Bacillati</taxon>
        <taxon>Actinomycetota</taxon>
        <taxon>Actinomycetes</taxon>
        <taxon>Streptosporangiales</taxon>
        <taxon>Streptosporangiaceae</taxon>
        <taxon>Nonomuraea</taxon>
    </lineage>
</organism>
<protein>
    <submittedName>
        <fullName evidence="8">MFS transporter</fullName>
    </submittedName>
</protein>
<feature type="transmembrane region" description="Helical" evidence="6">
    <location>
        <begin position="241"/>
        <end position="273"/>
    </location>
</feature>
<evidence type="ECO:0000313" key="8">
    <source>
        <dbReference type="EMBL" id="MFD1934003.1"/>
    </source>
</evidence>
<gene>
    <name evidence="8" type="ORF">ACFSKW_21285</name>
</gene>
<dbReference type="EMBL" id="JBHUFV010000033">
    <property type="protein sequence ID" value="MFD1934003.1"/>
    <property type="molecule type" value="Genomic_DNA"/>
</dbReference>
<dbReference type="RefSeq" id="WP_379574046.1">
    <property type="nucleotide sequence ID" value="NZ_JBHUFV010000033.1"/>
</dbReference>
<dbReference type="PANTHER" id="PTHR23513:SF6">
    <property type="entry name" value="MAJOR FACILITATOR SUPERFAMILY ASSOCIATED DOMAIN-CONTAINING PROTEIN"/>
    <property type="match status" value="1"/>
</dbReference>
<dbReference type="InterPro" id="IPR011701">
    <property type="entry name" value="MFS"/>
</dbReference>
<dbReference type="InterPro" id="IPR020846">
    <property type="entry name" value="MFS_dom"/>
</dbReference>
<feature type="domain" description="Major facilitator superfamily (MFS) profile" evidence="7">
    <location>
        <begin position="169"/>
        <end position="409"/>
    </location>
</feature>
<feature type="transmembrane region" description="Helical" evidence="6">
    <location>
        <begin position="21"/>
        <end position="40"/>
    </location>
</feature>
<accession>A0ABW4SXT9</accession>
<name>A0ABW4SXT9_9ACTN</name>
<evidence type="ECO:0000259" key="7">
    <source>
        <dbReference type="PROSITE" id="PS50850"/>
    </source>
</evidence>
<dbReference type="Proteomes" id="UP001597368">
    <property type="component" value="Unassembled WGS sequence"/>
</dbReference>
<evidence type="ECO:0000256" key="3">
    <source>
        <dbReference type="ARBA" id="ARBA00022692"/>
    </source>
</evidence>
<feature type="transmembrane region" description="Helical" evidence="6">
    <location>
        <begin position="168"/>
        <end position="188"/>
    </location>
</feature>
<dbReference type="SUPFAM" id="SSF103473">
    <property type="entry name" value="MFS general substrate transporter"/>
    <property type="match status" value="1"/>
</dbReference>
<evidence type="ECO:0000256" key="1">
    <source>
        <dbReference type="ARBA" id="ARBA00004651"/>
    </source>
</evidence>
<comment type="caution">
    <text evidence="8">The sequence shown here is derived from an EMBL/GenBank/DDBJ whole genome shotgun (WGS) entry which is preliminary data.</text>
</comment>
<feature type="transmembrane region" description="Helical" evidence="6">
    <location>
        <begin position="309"/>
        <end position="328"/>
    </location>
</feature>
<feature type="transmembrane region" description="Helical" evidence="6">
    <location>
        <begin position="103"/>
        <end position="122"/>
    </location>
</feature>
<keyword evidence="5 6" id="KW-0472">Membrane</keyword>
<dbReference type="CDD" id="cd06173">
    <property type="entry name" value="MFS_MefA_like"/>
    <property type="match status" value="1"/>
</dbReference>
<proteinExistence type="predicted"/>
<keyword evidence="2" id="KW-1003">Cell membrane</keyword>
<evidence type="ECO:0000313" key="9">
    <source>
        <dbReference type="Proteomes" id="UP001597368"/>
    </source>
</evidence>
<evidence type="ECO:0000256" key="5">
    <source>
        <dbReference type="ARBA" id="ARBA00023136"/>
    </source>
</evidence>
<sequence length="409" mass="43411">MNLLRHRGFALLFGADTISQVGTQVSMVALPLVAVVALHASPFEMGLLVAAESAAFLVIGLPAGVWVDRLRRRPILITGDLARAVLLASVPVAWWLGVLSMPQLYVVGLCVSVATVFFDVAYQSYLPSLVERERIVEGNAKLEIVRSGAQVAGPGAAGWLVQLVTAPVAILVDAVSFLLSGLLLAGIRSDRDVPARDERRGLVREIGEGLAFVLRHPILRMIAACTASANLAHAMNNTLSVLFLINVVGITPGVMGLLFSVAGVGGLVGAALVGPMSRWAGSARTIWLSNLLTSPFILLVPFAAQGWRLGLYAFAWFVVSVGIVVYNVSQVSFRQAITPGHLLGRMNATMRFIVWGTLPLGALIGGVLGEHLGVVPAVWIACALTPLSVIPLLLSPLRRMRDLPEPLSP</sequence>
<comment type="subcellular location">
    <subcellularLocation>
        <location evidence="1">Cell membrane</location>
        <topology evidence="1">Multi-pass membrane protein</topology>
    </subcellularLocation>
</comment>
<keyword evidence="4 6" id="KW-1133">Transmembrane helix</keyword>
<evidence type="ECO:0000256" key="6">
    <source>
        <dbReference type="SAM" id="Phobius"/>
    </source>
</evidence>
<dbReference type="PANTHER" id="PTHR23513">
    <property type="entry name" value="INTEGRAL MEMBRANE EFFLUX PROTEIN-RELATED"/>
    <property type="match status" value="1"/>
</dbReference>
<feature type="transmembrane region" description="Helical" evidence="6">
    <location>
        <begin position="46"/>
        <end position="67"/>
    </location>
</feature>
<keyword evidence="9" id="KW-1185">Reference proteome</keyword>
<evidence type="ECO:0000256" key="4">
    <source>
        <dbReference type="ARBA" id="ARBA00022989"/>
    </source>
</evidence>
<feature type="transmembrane region" description="Helical" evidence="6">
    <location>
        <begin position="349"/>
        <end position="368"/>
    </location>
</feature>
<feature type="transmembrane region" description="Helical" evidence="6">
    <location>
        <begin position="374"/>
        <end position="394"/>
    </location>
</feature>
<feature type="transmembrane region" description="Helical" evidence="6">
    <location>
        <begin position="285"/>
        <end position="303"/>
    </location>
</feature>
<dbReference type="PROSITE" id="PS50850">
    <property type="entry name" value="MFS"/>
    <property type="match status" value="1"/>
</dbReference>
<dbReference type="Gene3D" id="1.20.1250.20">
    <property type="entry name" value="MFS general substrate transporter like domains"/>
    <property type="match status" value="1"/>
</dbReference>
<keyword evidence="3 6" id="KW-0812">Transmembrane</keyword>
<dbReference type="Pfam" id="PF07690">
    <property type="entry name" value="MFS_1"/>
    <property type="match status" value="1"/>
</dbReference>
<reference evidence="9" key="1">
    <citation type="journal article" date="2019" name="Int. J. Syst. Evol. Microbiol.">
        <title>The Global Catalogue of Microorganisms (GCM) 10K type strain sequencing project: providing services to taxonomists for standard genome sequencing and annotation.</title>
        <authorList>
            <consortium name="The Broad Institute Genomics Platform"/>
            <consortium name="The Broad Institute Genome Sequencing Center for Infectious Disease"/>
            <person name="Wu L."/>
            <person name="Ma J."/>
        </authorList>
    </citation>
    <scope>NUCLEOTIDE SEQUENCE [LARGE SCALE GENOMIC DNA]</scope>
    <source>
        <strain evidence="9">ICMP 6774ER</strain>
    </source>
</reference>
<dbReference type="InterPro" id="IPR036259">
    <property type="entry name" value="MFS_trans_sf"/>
</dbReference>
<evidence type="ECO:0000256" key="2">
    <source>
        <dbReference type="ARBA" id="ARBA00022475"/>
    </source>
</evidence>